<organism evidence="10 11">
    <name type="scientific">Enemella evansiae</name>
    <dbReference type="NCBI Taxonomy" id="2016499"/>
    <lineage>
        <taxon>Bacteria</taxon>
        <taxon>Bacillati</taxon>
        <taxon>Actinomycetota</taxon>
        <taxon>Actinomycetes</taxon>
        <taxon>Propionibacteriales</taxon>
        <taxon>Propionibacteriaceae</taxon>
        <taxon>Enemella</taxon>
    </lineage>
</organism>
<dbReference type="Proteomes" id="UP000215896">
    <property type="component" value="Unassembled WGS sequence"/>
</dbReference>
<keyword evidence="3" id="KW-0645">Protease</keyword>
<dbReference type="InterPro" id="IPR000718">
    <property type="entry name" value="Peptidase_M13"/>
</dbReference>
<evidence type="ECO:0000256" key="1">
    <source>
        <dbReference type="ARBA" id="ARBA00001947"/>
    </source>
</evidence>
<comment type="similarity">
    <text evidence="2">Belongs to the peptidase M13 family.</text>
</comment>
<evidence type="ECO:0000256" key="4">
    <source>
        <dbReference type="ARBA" id="ARBA00022723"/>
    </source>
</evidence>
<evidence type="ECO:0000256" key="2">
    <source>
        <dbReference type="ARBA" id="ARBA00007357"/>
    </source>
</evidence>
<dbReference type="InterPro" id="IPR018497">
    <property type="entry name" value="Peptidase_M13_C"/>
</dbReference>
<evidence type="ECO:0000313" key="11">
    <source>
        <dbReference type="Proteomes" id="UP000215896"/>
    </source>
</evidence>
<keyword evidence="7" id="KW-0482">Metalloprotease</keyword>
<evidence type="ECO:0000259" key="9">
    <source>
        <dbReference type="Pfam" id="PF05649"/>
    </source>
</evidence>
<dbReference type="CDD" id="cd08662">
    <property type="entry name" value="M13"/>
    <property type="match status" value="1"/>
</dbReference>
<dbReference type="PROSITE" id="PS51885">
    <property type="entry name" value="NEPRILYSIN"/>
    <property type="match status" value="1"/>
</dbReference>
<sequence length="654" mass="73013">MGEVSTVPAIDFTTFDRTVRPADDLFRHVNGHWLQTAEIDPDKPGAGAFITLRDDAEKAVRDIITGLDADEPGTDAARIADLYASFMDTERIEQLGLDPLREQLAAIDEVDSPQAVVRLWGTLAGLGARTVIGLDADSDPGDPDRVLMFVGQSGLGLPDEAYYREEQYADIRDAYRAHIARTLALAGFGDAESAADRVLALETEIAARHWDKVRTRDIVQMYNLKDWSDFATAAAPIDWSDFLAGAGIPVEAMNQVVDAQPSFFTELADLVTEQRLPQWRDWARFALLSSFSPYLSEEFVAERFDFYGTTLSGTPTNRERWKRGVSLVEGALGEAVGKIYVDRHFSSKAKDRMDDLVANLLEAYRQSISELDWMGEETRAEALKKLSRFTPKIGFPVKWRDYSALAIDREDLVGNVIAANRFELDRAVKKVSEPVDRDEWFMTPQTVNAYYHPLRNEIVFPAAILQPPFFNADADDAVNYGGIGAVIGHEIGHGFDDQGSTCDGDGRLRNWWTDADREAFSARTKSLIEQYDALSPEGADGRTVNGELTIGENIGDLGGLSIALKAWRLSQQGKEDAELDGFTGEQRLFLSWAAVWQAKFRPEMVKQRLATDPHSPNEFRCNQIVRNVDAFHRAFDVTESDELWLEPGARVSIW</sequence>
<gene>
    <name evidence="10" type="ORF">CGZ94_09645</name>
</gene>
<name>A0A255GCQ5_9ACTN</name>
<keyword evidence="6" id="KW-0862">Zinc</keyword>
<dbReference type="AlphaFoldDB" id="A0A255GCQ5"/>
<reference evidence="10 11" key="1">
    <citation type="submission" date="2017-07" db="EMBL/GenBank/DDBJ databases">
        <title>Draft whole genome sequences of clinical Proprionibacteriaceae strains.</title>
        <authorList>
            <person name="Bernier A.-M."/>
            <person name="Bernard K."/>
            <person name="Domingo M.-C."/>
        </authorList>
    </citation>
    <scope>NUCLEOTIDE SEQUENCE [LARGE SCALE GENOMIC DNA]</scope>
    <source>
        <strain evidence="10 11">NML 030167</strain>
    </source>
</reference>
<protein>
    <submittedName>
        <fullName evidence="10">Peptidase M13</fullName>
    </submittedName>
</protein>
<feature type="domain" description="Peptidase M13 N-terminal" evidence="9">
    <location>
        <begin position="21"/>
        <end position="396"/>
    </location>
</feature>
<dbReference type="Pfam" id="PF05649">
    <property type="entry name" value="Peptidase_M13_N"/>
    <property type="match status" value="1"/>
</dbReference>
<dbReference type="PRINTS" id="PR00786">
    <property type="entry name" value="NEPRILYSIN"/>
</dbReference>
<dbReference type="InterPro" id="IPR008753">
    <property type="entry name" value="Peptidase_M13_N"/>
</dbReference>
<dbReference type="GO" id="GO:0004222">
    <property type="term" value="F:metalloendopeptidase activity"/>
    <property type="evidence" value="ECO:0007669"/>
    <property type="project" value="InterPro"/>
</dbReference>
<evidence type="ECO:0000313" key="10">
    <source>
        <dbReference type="EMBL" id="OYO13660.1"/>
    </source>
</evidence>
<proteinExistence type="inferred from homology"/>
<dbReference type="GO" id="GO:0005886">
    <property type="term" value="C:plasma membrane"/>
    <property type="evidence" value="ECO:0007669"/>
    <property type="project" value="TreeGrafter"/>
</dbReference>
<dbReference type="PANTHER" id="PTHR11733">
    <property type="entry name" value="ZINC METALLOPROTEASE FAMILY M13 NEPRILYSIN-RELATED"/>
    <property type="match status" value="1"/>
</dbReference>
<dbReference type="InterPro" id="IPR042089">
    <property type="entry name" value="Peptidase_M13_dom_2"/>
</dbReference>
<dbReference type="InterPro" id="IPR024079">
    <property type="entry name" value="MetalloPept_cat_dom_sf"/>
</dbReference>
<keyword evidence="4" id="KW-0479">Metal-binding</keyword>
<comment type="cofactor">
    <cofactor evidence="1">
        <name>Zn(2+)</name>
        <dbReference type="ChEBI" id="CHEBI:29105"/>
    </cofactor>
</comment>
<comment type="caution">
    <text evidence="10">The sequence shown here is derived from an EMBL/GenBank/DDBJ whole genome shotgun (WGS) entry which is preliminary data.</text>
</comment>
<keyword evidence="5" id="KW-0378">Hydrolase</keyword>
<dbReference type="SUPFAM" id="SSF55486">
    <property type="entry name" value="Metalloproteases ('zincins'), catalytic domain"/>
    <property type="match status" value="1"/>
</dbReference>
<dbReference type="PANTHER" id="PTHR11733:SF167">
    <property type="entry name" value="FI17812P1-RELATED"/>
    <property type="match status" value="1"/>
</dbReference>
<feature type="domain" description="Peptidase M13 C-terminal" evidence="8">
    <location>
        <begin position="448"/>
        <end position="650"/>
    </location>
</feature>
<dbReference type="GO" id="GO:0046872">
    <property type="term" value="F:metal ion binding"/>
    <property type="evidence" value="ECO:0007669"/>
    <property type="project" value="UniProtKB-KW"/>
</dbReference>
<evidence type="ECO:0000256" key="5">
    <source>
        <dbReference type="ARBA" id="ARBA00022801"/>
    </source>
</evidence>
<accession>A0A255GCQ5</accession>
<dbReference type="GO" id="GO:0016485">
    <property type="term" value="P:protein processing"/>
    <property type="evidence" value="ECO:0007669"/>
    <property type="project" value="TreeGrafter"/>
</dbReference>
<evidence type="ECO:0000256" key="6">
    <source>
        <dbReference type="ARBA" id="ARBA00022833"/>
    </source>
</evidence>
<dbReference type="EMBL" id="NMVO01000013">
    <property type="protein sequence ID" value="OYO13660.1"/>
    <property type="molecule type" value="Genomic_DNA"/>
</dbReference>
<keyword evidence="11" id="KW-1185">Reference proteome</keyword>
<evidence type="ECO:0000259" key="8">
    <source>
        <dbReference type="Pfam" id="PF01431"/>
    </source>
</evidence>
<evidence type="ECO:0000256" key="3">
    <source>
        <dbReference type="ARBA" id="ARBA00022670"/>
    </source>
</evidence>
<dbReference type="Gene3D" id="3.40.390.10">
    <property type="entry name" value="Collagenase (Catalytic Domain)"/>
    <property type="match status" value="1"/>
</dbReference>
<dbReference type="Pfam" id="PF01431">
    <property type="entry name" value="Peptidase_M13"/>
    <property type="match status" value="1"/>
</dbReference>
<evidence type="ECO:0000256" key="7">
    <source>
        <dbReference type="ARBA" id="ARBA00023049"/>
    </source>
</evidence>
<dbReference type="Gene3D" id="1.10.1380.10">
    <property type="entry name" value="Neutral endopeptidase , domain2"/>
    <property type="match status" value="1"/>
</dbReference>
<dbReference type="OrthoDB" id="9775677at2"/>